<dbReference type="EMBL" id="JACHFW010000025">
    <property type="protein sequence ID" value="MBB5266276.1"/>
    <property type="molecule type" value="Genomic_DNA"/>
</dbReference>
<accession>A0A7W8M7C3</accession>
<keyword evidence="1" id="KW-1133">Transmembrane helix</keyword>
<reference evidence="2 3" key="1">
    <citation type="submission" date="2020-08" db="EMBL/GenBank/DDBJ databases">
        <title>Genomic Encyclopedia of Type Strains, Phase IV (KMG-IV): sequencing the most valuable type-strain genomes for metagenomic binning, comparative biology and taxonomic classification.</title>
        <authorList>
            <person name="Goeker M."/>
        </authorList>
    </citation>
    <scope>NUCLEOTIDE SEQUENCE [LARGE SCALE GENOMIC DNA]</scope>
    <source>
        <strain evidence="2 3">DSM 106146</strain>
    </source>
</reference>
<name>A0A7W8M7C3_9FIRM</name>
<evidence type="ECO:0000313" key="2">
    <source>
        <dbReference type="EMBL" id="MBB5266276.1"/>
    </source>
</evidence>
<dbReference type="Proteomes" id="UP000543642">
    <property type="component" value="Unassembled WGS sequence"/>
</dbReference>
<proteinExistence type="predicted"/>
<keyword evidence="1" id="KW-0472">Membrane</keyword>
<organism evidence="2 3">
    <name type="scientific">Catenibacillus scindens</name>
    <dbReference type="NCBI Taxonomy" id="673271"/>
    <lineage>
        <taxon>Bacteria</taxon>
        <taxon>Bacillati</taxon>
        <taxon>Bacillota</taxon>
        <taxon>Clostridia</taxon>
        <taxon>Lachnospirales</taxon>
        <taxon>Lachnospiraceae</taxon>
        <taxon>Catenibacillus</taxon>
    </lineage>
</organism>
<comment type="caution">
    <text evidence="2">The sequence shown here is derived from an EMBL/GenBank/DDBJ whole genome shotgun (WGS) entry which is preliminary data.</text>
</comment>
<sequence>MSEFLAFMGGALFGVALMCCLQINRLADNRK</sequence>
<gene>
    <name evidence="2" type="ORF">HNP82_003433</name>
</gene>
<keyword evidence="3" id="KW-1185">Reference proteome</keyword>
<dbReference type="RefSeq" id="WP_143276559.1">
    <property type="nucleotide sequence ID" value="NZ_JACHFW010000025.1"/>
</dbReference>
<evidence type="ECO:0000256" key="1">
    <source>
        <dbReference type="SAM" id="Phobius"/>
    </source>
</evidence>
<feature type="transmembrane region" description="Helical" evidence="1">
    <location>
        <begin position="6"/>
        <end position="27"/>
    </location>
</feature>
<evidence type="ECO:0008006" key="4">
    <source>
        <dbReference type="Google" id="ProtNLM"/>
    </source>
</evidence>
<protein>
    <recommendedName>
        <fullName evidence="4">DUF3789 domain-containing protein</fullName>
    </recommendedName>
</protein>
<evidence type="ECO:0000313" key="3">
    <source>
        <dbReference type="Proteomes" id="UP000543642"/>
    </source>
</evidence>
<keyword evidence="1" id="KW-0812">Transmembrane</keyword>
<dbReference type="AlphaFoldDB" id="A0A7W8M7C3"/>